<organism evidence="2 3">
    <name type="scientific">Flavobacterium urocaniciphilum</name>
    <dbReference type="NCBI Taxonomy" id="1299341"/>
    <lineage>
        <taxon>Bacteria</taxon>
        <taxon>Pseudomonadati</taxon>
        <taxon>Bacteroidota</taxon>
        <taxon>Flavobacteriia</taxon>
        <taxon>Flavobacteriales</taxon>
        <taxon>Flavobacteriaceae</taxon>
        <taxon>Flavobacterium</taxon>
    </lineage>
</organism>
<dbReference type="AlphaFoldDB" id="A0A1H8ZQK3"/>
<evidence type="ECO:0000256" key="1">
    <source>
        <dbReference type="SAM" id="Phobius"/>
    </source>
</evidence>
<feature type="transmembrane region" description="Helical" evidence="1">
    <location>
        <begin position="105"/>
        <end position="123"/>
    </location>
</feature>
<proteinExistence type="predicted"/>
<reference evidence="2 3" key="1">
    <citation type="submission" date="2016-10" db="EMBL/GenBank/DDBJ databases">
        <authorList>
            <person name="de Groot N.N."/>
        </authorList>
    </citation>
    <scope>NUCLEOTIDE SEQUENCE [LARGE SCALE GENOMIC DNA]</scope>
    <source>
        <strain evidence="2 3">DSM 27078</strain>
    </source>
</reference>
<sequence>MENKDYLEDLKEIKNMMSKSSTFLSLSGLSGVLAGCYALIGALVAHLLIRDNDYIYITLESKTFQFLLIDALCILLASTITGIVLSHNKAKKNNENLWNATSIRLLTNFMVPLITGALLILLLLNEQVYGLVAPLSLIFYGLACFNASKYTFRDVRFLGITQIILGLIAVKFSGFGLYFWVLGFGLCHIFYGAMMWFKYERK</sequence>
<feature type="transmembrane region" description="Helical" evidence="1">
    <location>
        <begin position="64"/>
        <end position="85"/>
    </location>
</feature>
<keyword evidence="1" id="KW-0472">Membrane</keyword>
<keyword evidence="1" id="KW-1133">Transmembrane helix</keyword>
<dbReference type="OrthoDB" id="1120881at2"/>
<feature type="transmembrane region" description="Helical" evidence="1">
    <location>
        <begin position="21"/>
        <end position="44"/>
    </location>
</feature>
<keyword evidence="3" id="KW-1185">Reference proteome</keyword>
<dbReference type="EMBL" id="FOEI01000001">
    <property type="protein sequence ID" value="SEP65958.1"/>
    <property type="molecule type" value="Genomic_DNA"/>
</dbReference>
<dbReference type="Proteomes" id="UP000198648">
    <property type="component" value="Unassembled WGS sequence"/>
</dbReference>
<evidence type="ECO:0000313" key="2">
    <source>
        <dbReference type="EMBL" id="SEP65958.1"/>
    </source>
</evidence>
<evidence type="ECO:0000313" key="3">
    <source>
        <dbReference type="Proteomes" id="UP000198648"/>
    </source>
</evidence>
<gene>
    <name evidence="2" type="ORF">SAMN05444005_101812</name>
</gene>
<feature type="transmembrane region" description="Helical" evidence="1">
    <location>
        <begin position="129"/>
        <end position="148"/>
    </location>
</feature>
<dbReference type="RefSeq" id="WP_091465440.1">
    <property type="nucleotide sequence ID" value="NZ_FOEI01000001.1"/>
</dbReference>
<protein>
    <submittedName>
        <fullName evidence="2">Uncharacterized protein</fullName>
    </submittedName>
</protein>
<name>A0A1H8ZQK3_9FLAO</name>
<keyword evidence="1" id="KW-0812">Transmembrane</keyword>
<dbReference type="STRING" id="1299341.SAMN05444005_101812"/>
<accession>A0A1H8ZQK3</accession>